<reference evidence="1 2" key="1">
    <citation type="submission" date="2024-09" db="EMBL/GenBank/DDBJ databases">
        <title>Chromosome-scale assembly of Riccia fluitans.</title>
        <authorList>
            <person name="Paukszto L."/>
            <person name="Sawicki J."/>
            <person name="Karawczyk K."/>
            <person name="Piernik-Szablinska J."/>
            <person name="Szczecinska M."/>
            <person name="Mazdziarz M."/>
        </authorList>
    </citation>
    <scope>NUCLEOTIDE SEQUENCE [LARGE SCALE GENOMIC DNA]</scope>
    <source>
        <strain evidence="1">Rf_01</strain>
        <tissue evidence="1">Aerial parts of the thallus</tissue>
    </source>
</reference>
<dbReference type="AlphaFoldDB" id="A0ABD1Z5N8"/>
<dbReference type="Proteomes" id="UP001605036">
    <property type="component" value="Unassembled WGS sequence"/>
</dbReference>
<evidence type="ECO:0000313" key="1">
    <source>
        <dbReference type="EMBL" id="KAL2643093.1"/>
    </source>
</evidence>
<evidence type="ECO:0000313" key="2">
    <source>
        <dbReference type="Proteomes" id="UP001605036"/>
    </source>
</evidence>
<accession>A0ABD1Z5N8</accession>
<sequence length="85" mass="9580">MLLSEYASLRLGERRRWPSNGSRKKSRQRANTVVVPVVYARLDGRPAERQTRPIPSTRTCNDLLSLTGKGESLDEFCRSAEVECG</sequence>
<organism evidence="1 2">
    <name type="scientific">Riccia fluitans</name>
    <dbReference type="NCBI Taxonomy" id="41844"/>
    <lineage>
        <taxon>Eukaryota</taxon>
        <taxon>Viridiplantae</taxon>
        <taxon>Streptophyta</taxon>
        <taxon>Embryophyta</taxon>
        <taxon>Marchantiophyta</taxon>
        <taxon>Marchantiopsida</taxon>
        <taxon>Marchantiidae</taxon>
        <taxon>Marchantiales</taxon>
        <taxon>Ricciaceae</taxon>
        <taxon>Riccia</taxon>
    </lineage>
</organism>
<name>A0ABD1Z5N8_9MARC</name>
<protein>
    <submittedName>
        <fullName evidence="1">Uncharacterized protein</fullName>
    </submittedName>
</protein>
<keyword evidence="2" id="KW-1185">Reference proteome</keyword>
<comment type="caution">
    <text evidence="1">The sequence shown here is derived from an EMBL/GenBank/DDBJ whole genome shotgun (WGS) entry which is preliminary data.</text>
</comment>
<gene>
    <name evidence="1" type="ORF">R1flu_010680</name>
</gene>
<proteinExistence type="predicted"/>
<dbReference type="EMBL" id="JBHFFA010000002">
    <property type="protein sequence ID" value="KAL2643093.1"/>
    <property type="molecule type" value="Genomic_DNA"/>
</dbReference>